<dbReference type="Proteomes" id="UP000001593">
    <property type="component" value="Unassembled WGS sequence"/>
</dbReference>
<proteinExistence type="predicted"/>
<dbReference type="InterPro" id="IPR046906">
    <property type="entry name" value="Mab-21_HhH/H2TH-like"/>
</dbReference>
<protein>
    <recommendedName>
        <fullName evidence="3">Mab-21-like HhH/H2TH-like domain-containing protein</fullName>
    </recommendedName>
</protein>
<reference evidence="4 5" key="1">
    <citation type="journal article" date="2007" name="Science">
        <title>Sea anemone genome reveals ancestral eumetazoan gene repertoire and genomic organization.</title>
        <authorList>
            <person name="Putnam N.H."/>
            <person name="Srivastava M."/>
            <person name="Hellsten U."/>
            <person name="Dirks B."/>
            <person name="Chapman J."/>
            <person name="Salamov A."/>
            <person name="Terry A."/>
            <person name="Shapiro H."/>
            <person name="Lindquist E."/>
            <person name="Kapitonov V.V."/>
            <person name="Jurka J."/>
            <person name="Genikhovich G."/>
            <person name="Grigoriev I.V."/>
            <person name="Lucas S.M."/>
            <person name="Steele R.E."/>
            <person name="Finnerty J.R."/>
            <person name="Technau U."/>
            <person name="Martindale M.Q."/>
            <person name="Rokhsar D.S."/>
        </authorList>
    </citation>
    <scope>NUCLEOTIDE SEQUENCE [LARGE SCALE GENOMIC DNA]</scope>
    <source>
        <strain evidence="5">CH2 X CH6</strain>
    </source>
</reference>
<dbReference type="OMA" id="VEGFCIP"/>
<dbReference type="Gene3D" id="1.10.1410.40">
    <property type="match status" value="1"/>
</dbReference>
<dbReference type="GO" id="GO:0016779">
    <property type="term" value="F:nucleotidyltransferase activity"/>
    <property type="evidence" value="ECO:0007669"/>
    <property type="project" value="UniProtKB-ARBA"/>
</dbReference>
<dbReference type="PhylomeDB" id="A7RP02"/>
<dbReference type="Pfam" id="PF20266">
    <property type="entry name" value="Mab-21_C"/>
    <property type="match status" value="1"/>
</dbReference>
<comment type="cofactor">
    <cofactor evidence="1">
        <name>Mg(2+)</name>
        <dbReference type="ChEBI" id="CHEBI:18420"/>
    </cofactor>
</comment>
<dbReference type="PANTHER" id="PTHR10656">
    <property type="entry name" value="CELL FATE DETERMINING PROTEIN MAB21-RELATED"/>
    <property type="match status" value="1"/>
</dbReference>
<keyword evidence="2" id="KW-0067">ATP-binding</keyword>
<dbReference type="EMBL" id="DS469524">
    <property type="protein sequence ID" value="EDO46768.1"/>
    <property type="molecule type" value="Genomic_DNA"/>
</dbReference>
<keyword evidence="2" id="KW-0547">Nucleotide-binding</keyword>
<feature type="domain" description="Mab-21-like HhH/H2TH-like" evidence="3">
    <location>
        <begin position="306"/>
        <end position="393"/>
    </location>
</feature>
<dbReference type="GO" id="GO:0005524">
    <property type="term" value="F:ATP binding"/>
    <property type="evidence" value="ECO:0007669"/>
    <property type="project" value="UniProtKB-KW"/>
</dbReference>
<dbReference type="KEGG" id="nve:5518910"/>
<dbReference type="InterPro" id="IPR024810">
    <property type="entry name" value="MAB21L/cGLR"/>
</dbReference>
<name>A7RP02_NEMVE</name>
<keyword evidence="5" id="KW-1185">Reference proteome</keyword>
<dbReference type="HOGENOM" id="CLU_019485_0_0_1"/>
<evidence type="ECO:0000256" key="1">
    <source>
        <dbReference type="ARBA" id="ARBA00001946"/>
    </source>
</evidence>
<gene>
    <name evidence="4" type="ORF">NEMVEDRAFT_v1g199927</name>
</gene>
<sequence length="643" mass="74534">MDNTFDERSEVWIEPFYELLNCLFPLEWVFGDWYWWLAYSNARHSDPECFFLSNSLDAGSRVEGFCIPRCFVADSEDSLLENLDKKPYWEPDLDHMRITENTFKTESGKTAPIFTVKHLPEDPRYTRLLLTQEWKDDKSHYKDATYLCHSYILPLPYEDKLLSDHDSNDIHGPVRKLHKHGFPGYEEDYAAVFKYPTPWPEQAMEWLERVRPNGWPSPEIVKEIFEQGCHLAPVGRGKHLTQPEDALQYIKHPGITEAQSSAIAATEGGARKEDGNQMDEREWRLSFSVAENILGQNISPLQRYLIVLMKMLKKHYLPDVICSYHLKNLLFWECENMEEIFWRESTSAKCLLHLLDRLEECLKQGHLPQYMMPESNLFKDEDPARLAEAASVVADLRRNIVSRTVGFLKRIVSFVQLSSFFYQGLDLSKLLKPMQDKGISSDDIRELLRSLYDLFIGKYNNMISRSGKNEQDDDDTQNAKRIPFNAYQSVLARTLVKKWLLDQQSSPEEEFIAFVRKSTNVDILDKDFIHDTTQFLSIMQQEEEPTVYVPYSSFMQHTKEMQEIIAIKSLQETLEPVKDVLSLVKTSDLKAMIDSIAESFHGKIATLSMSDLEKAVFAKIGELAEKRAKADADIAKLFNNPKQ</sequence>
<dbReference type="PANTHER" id="PTHR10656:SF69">
    <property type="entry name" value="MAB-21-LIKE HHH_H2TH-LIKE DOMAIN-CONTAINING PROTEIN"/>
    <property type="match status" value="1"/>
</dbReference>
<dbReference type="InParanoid" id="A7RP02"/>
<dbReference type="OrthoDB" id="6112914at2759"/>
<organism evidence="4 5">
    <name type="scientific">Nematostella vectensis</name>
    <name type="common">Starlet sea anemone</name>
    <dbReference type="NCBI Taxonomy" id="45351"/>
    <lineage>
        <taxon>Eukaryota</taxon>
        <taxon>Metazoa</taxon>
        <taxon>Cnidaria</taxon>
        <taxon>Anthozoa</taxon>
        <taxon>Hexacorallia</taxon>
        <taxon>Actiniaria</taxon>
        <taxon>Edwardsiidae</taxon>
        <taxon>Nematostella</taxon>
    </lineage>
</organism>
<evidence type="ECO:0000313" key="4">
    <source>
        <dbReference type="EMBL" id="EDO46768.1"/>
    </source>
</evidence>
<evidence type="ECO:0000313" key="5">
    <source>
        <dbReference type="Proteomes" id="UP000001593"/>
    </source>
</evidence>
<dbReference type="AlphaFoldDB" id="A7RP02"/>
<accession>A7RP02</accession>
<dbReference type="eggNOG" id="KOG3963">
    <property type="taxonomic scope" value="Eukaryota"/>
</dbReference>
<evidence type="ECO:0000256" key="2">
    <source>
        <dbReference type="ARBA" id="ARBA00022840"/>
    </source>
</evidence>
<evidence type="ECO:0000259" key="3">
    <source>
        <dbReference type="Pfam" id="PF20266"/>
    </source>
</evidence>
<dbReference type="SMART" id="SM01265">
    <property type="entry name" value="Mab-21"/>
    <property type="match status" value="1"/>
</dbReference>